<reference evidence="4" key="2">
    <citation type="submission" date="2025-09" db="UniProtKB">
        <authorList>
            <consortium name="Ensembl"/>
        </authorList>
    </citation>
    <scope>IDENTIFICATION</scope>
</reference>
<dbReference type="GeneTree" id="ENSGT00940000172542"/>
<protein>
    <recommendedName>
        <fullName evidence="3">Chemokine interleukin-8-like domain-containing protein</fullName>
    </recommendedName>
</protein>
<dbReference type="Gene3D" id="2.40.50.40">
    <property type="match status" value="1"/>
</dbReference>
<proteinExistence type="predicted"/>
<sequence length="90" mass="10260">MKTLSITAGLLLVLLAVHCCDASGKSVTRFVCCFKFFEKRIPKTHVLSISKTDSRCSTEAFVIKTPRGDYCVRQTVEWAQREFIKQRSRS</sequence>
<keyword evidence="1" id="KW-0202">Cytokine</keyword>
<feature type="signal peptide" evidence="2">
    <location>
        <begin position="1"/>
        <end position="22"/>
    </location>
</feature>
<dbReference type="InterPro" id="IPR001811">
    <property type="entry name" value="Chemokine_IL8-like_dom"/>
</dbReference>
<keyword evidence="5" id="KW-1185">Reference proteome</keyword>
<dbReference type="AlphaFoldDB" id="A0A3Q0S301"/>
<dbReference type="Ensembl" id="ENSACIT00000016716.1">
    <property type="protein sequence ID" value="ENSACIP00000016283.1"/>
    <property type="gene ID" value="ENSACIG00000012677.1"/>
</dbReference>
<dbReference type="SUPFAM" id="SSF54117">
    <property type="entry name" value="Interleukin 8-like chemokines"/>
    <property type="match status" value="1"/>
</dbReference>
<name>A0A3Q0S301_AMPCI</name>
<organism evidence="4 5">
    <name type="scientific">Amphilophus citrinellus</name>
    <name type="common">Midas cichlid</name>
    <name type="synonym">Cichlasoma citrinellum</name>
    <dbReference type="NCBI Taxonomy" id="61819"/>
    <lineage>
        <taxon>Eukaryota</taxon>
        <taxon>Metazoa</taxon>
        <taxon>Chordata</taxon>
        <taxon>Craniata</taxon>
        <taxon>Vertebrata</taxon>
        <taxon>Euteleostomi</taxon>
        <taxon>Actinopterygii</taxon>
        <taxon>Neopterygii</taxon>
        <taxon>Teleostei</taxon>
        <taxon>Neoteleostei</taxon>
        <taxon>Acanthomorphata</taxon>
        <taxon>Ovalentaria</taxon>
        <taxon>Cichlomorphae</taxon>
        <taxon>Cichliformes</taxon>
        <taxon>Cichlidae</taxon>
        <taxon>New World cichlids</taxon>
        <taxon>Cichlasomatinae</taxon>
        <taxon>Heroini</taxon>
        <taxon>Amphilophus</taxon>
    </lineage>
</organism>
<dbReference type="InterPro" id="IPR036048">
    <property type="entry name" value="Interleukin_8-like_sf"/>
</dbReference>
<feature type="chain" id="PRO_5018656080" description="Chemokine interleukin-8-like domain-containing protein" evidence="2">
    <location>
        <begin position="23"/>
        <end position="90"/>
    </location>
</feature>
<evidence type="ECO:0000259" key="3">
    <source>
        <dbReference type="Pfam" id="PF00048"/>
    </source>
</evidence>
<accession>A0A3Q0S301</accession>
<dbReference type="Pfam" id="PF00048">
    <property type="entry name" value="IL8"/>
    <property type="match status" value="1"/>
</dbReference>
<evidence type="ECO:0000313" key="5">
    <source>
        <dbReference type="Proteomes" id="UP000261340"/>
    </source>
</evidence>
<reference evidence="4" key="1">
    <citation type="submission" date="2025-08" db="UniProtKB">
        <authorList>
            <consortium name="Ensembl"/>
        </authorList>
    </citation>
    <scope>IDENTIFICATION</scope>
</reference>
<evidence type="ECO:0000256" key="1">
    <source>
        <dbReference type="ARBA" id="ARBA00022514"/>
    </source>
</evidence>
<dbReference type="GO" id="GO:0006955">
    <property type="term" value="P:immune response"/>
    <property type="evidence" value="ECO:0007669"/>
    <property type="project" value="InterPro"/>
</dbReference>
<feature type="domain" description="Chemokine interleukin-8-like" evidence="3">
    <location>
        <begin position="32"/>
        <end position="81"/>
    </location>
</feature>
<dbReference type="STRING" id="61819.ENSACIP00000016283"/>
<dbReference type="GO" id="GO:0008009">
    <property type="term" value="F:chemokine activity"/>
    <property type="evidence" value="ECO:0007669"/>
    <property type="project" value="InterPro"/>
</dbReference>
<dbReference type="GO" id="GO:0005615">
    <property type="term" value="C:extracellular space"/>
    <property type="evidence" value="ECO:0007669"/>
    <property type="project" value="UniProtKB-KW"/>
</dbReference>
<keyword evidence="2" id="KW-0732">Signal</keyword>
<dbReference type="Proteomes" id="UP000261340">
    <property type="component" value="Unplaced"/>
</dbReference>
<evidence type="ECO:0000256" key="2">
    <source>
        <dbReference type="SAM" id="SignalP"/>
    </source>
</evidence>
<evidence type="ECO:0000313" key="4">
    <source>
        <dbReference type="Ensembl" id="ENSACIP00000016283.1"/>
    </source>
</evidence>
<dbReference type="OMA" id="MNQKWAI"/>